<evidence type="ECO:0000256" key="1">
    <source>
        <dbReference type="SAM" id="MobiDB-lite"/>
    </source>
</evidence>
<feature type="compositionally biased region" description="Basic and acidic residues" evidence="1">
    <location>
        <begin position="294"/>
        <end position="306"/>
    </location>
</feature>
<name>A0A8J3JM62_9ACTN</name>
<dbReference type="AlphaFoldDB" id="A0A8J3JM62"/>
<evidence type="ECO:0000313" key="3">
    <source>
        <dbReference type="Proteomes" id="UP000601223"/>
    </source>
</evidence>
<feature type="region of interest" description="Disordered" evidence="1">
    <location>
        <begin position="273"/>
        <end position="306"/>
    </location>
</feature>
<gene>
    <name evidence="2" type="ORF">Cba03nite_44870</name>
</gene>
<evidence type="ECO:0000313" key="2">
    <source>
        <dbReference type="EMBL" id="GIF83138.1"/>
    </source>
</evidence>
<reference evidence="2 3" key="1">
    <citation type="submission" date="2021-01" db="EMBL/GenBank/DDBJ databases">
        <title>Whole genome shotgun sequence of Catellatospora bangladeshensis NBRC 107357.</title>
        <authorList>
            <person name="Komaki H."/>
            <person name="Tamura T."/>
        </authorList>
    </citation>
    <scope>NUCLEOTIDE SEQUENCE [LARGE SCALE GENOMIC DNA]</scope>
    <source>
        <strain evidence="2 3">NBRC 107357</strain>
    </source>
</reference>
<keyword evidence="3" id="KW-1185">Reference proteome</keyword>
<protein>
    <submittedName>
        <fullName evidence="2">Uncharacterized protein</fullName>
    </submittedName>
</protein>
<accession>A0A8J3JM62</accession>
<sequence length="306" mass="34791">MDPSARSETTTAADVLAHFGSAPRTHRAYKAWRTDPRYEIVVPWVERHTVSTVYRMSSRTVGEVCRRTGHALGNVKSAEVEALPQIADWNPPFAFTFVLHHLTERSRSVPTWDEFRVFFRHDPVGRLMLGRPIDDAKARSIEQGLPASIVDDALRWRVGNAYYSFLRELWLLVRLREHGIPLQIHPLADAVFKVDAWFGRIALNIYIRNAHYRDDEHGRKVATKSVLQGADPAFLVENVRLERARKFGKVHLPDETDIRTVVQRLRRSTCRPAISTPAEHAAGPEAASSLELAPKIEEGQTLPRED</sequence>
<dbReference type="EMBL" id="BONF01000027">
    <property type="protein sequence ID" value="GIF83138.1"/>
    <property type="molecule type" value="Genomic_DNA"/>
</dbReference>
<comment type="caution">
    <text evidence="2">The sequence shown here is derived from an EMBL/GenBank/DDBJ whole genome shotgun (WGS) entry which is preliminary data.</text>
</comment>
<organism evidence="2 3">
    <name type="scientific">Catellatospora bangladeshensis</name>
    <dbReference type="NCBI Taxonomy" id="310355"/>
    <lineage>
        <taxon>Bacteria</taxon>
        <taxon>Bacillati</taxon>
        <taxon>Actinomycetota</taxon>
        <taxon>Actinomycetes</taxon>
        <taxon>Micromonosporales</taxon>
        <taxon>Micromonosporaceae</taxon>
        <taxon>Catellatospora</taxon>
    </lineage>
</organism>
<proteinExistence type="predicted"/>
<dbReference type="Proteomes" id="UP000601223">
    <property type="component" value="Unassembled WGS sequence"/>
</dbReference>